<dbReference type="EMBL" id="VSSQ01014835">
    <property type="protein sequence ID" value="MPM54506.1"/>
    <property type="molecule type" value="Genomic_DNA"/>
</dbReference>
<proteinExistence type="predicted"/>
<dbReference type="AlphaFoldDB" id="A0A645ANL6"/>
<reference evidence="1" key="1">
    <citation type="submission" date="2019-08" db="EMBL/GenBank/DDBJ databases">
        <authorList>
            <person name="Kucharzyk K."/>
            <person name="Murdoch R.W."/>
            <person name="Higgins S."/>
            <person name="Loffler F."/>
        </authorList>
    </citation>
    <scope>NUCLEOTIDE SEQUENCE</scope>
</reference>
<accession>A0A645ANL6</accession>
<gene>
    <name evidence="1" type="ORF">SDC9_101284</name>
</gene>
<name>A0A645ANL6_9ZZZZ</name>
<protein>
    <submittedName>
        <fullName evidence="1">Uncharacterized protein</fullName>
    </submittedName>
</protein>
<comment type="caution">
    <text evidence="1">The sequence shown here is derived from an EMBL/GenBank/DDBJ whole genome shotgun (WGS) entry which is preliminary data.</text>
</comment>
<organism evidence="1">
    <name type="scientific">bioreactor metagenome</name>
    <dbReference type="NCBI Taxonomy" id="1076179"/>
    <lineage>
        <taxon>unclassified sequences</taxon>
        <taxon>metagenomes</taxon>
        <taxon>ecological metagenomes</taxon>
    </lineage>
</organism>
<sequence length="125" mass="13340">MVPGALKPCSPADSPVYGCQPLGPDAGDLGRLHAYGRSQLERPVPVLADRHLVAPDPDAVLGECPVPVRRGRVFACPLEKDQCSGQRAPAACLHRPAYRAVPAAQACQHNRSLRSACHYDAALLR</sequence>
<evidence type="ECO:0000313" key="1">
    <source>
        <dbReference type="EMBL" id="MPM54506.1"/>
    </source>
</evidence>